<evidence type="ECO:0000256" key="1">
    <source>
        <dbReference type="SAM" id="Phobius"/>
    </source>
</evidence>
<evidence type="ECO:0000259" key="3">
    <source>
        <dbReference type="SMART" id="SM00703"/>
    </source>
</evidence>
<feature type="transmembrane region" description="Helical" evidence="1">
    <location>
        <begin position="631"/>
        <end position="654"/>
    </location>
</feature>
<feature type="signal peptide" evidence="2">
    <location>
        <begin position="1"/>
        <end position="20"/>
    </location>
</feature>
<dbReference type="GO" id="GO:0016747">
    <property type="term" value="F:acyltransferase activity, transferring groups other than amino-acyl groups"/>
    <property type="evidence" value="ECO:0007669"/>
    <property type="project" value="InterPro"/>
</dbReference>
<name>A0A8S1BL10_9INSE</name>
<evidence type="ECO:0000313" key="4">
    <source>
        <dbReference type="EMBL" id="CAB3360022.1"/>
    </source>
</evidence>
<organism evidence="4 5">
    <name type="scientific">Cloeon dipterum</name>
    <dbReference type="NCBI Taxonomy" id="197152"/>
    <lineage>
        <taxon>Eukaryota</taxon>
        <taxon>Metazoa</taxon>
        <taxon>Ecdysozoa</taxon>
        <taxon>Arthropoda</taxon>
        <taxon>Hexapoda</taxon>
        <taxon>Insecta</taxon>
        <taxon>Pterygota</taxon>
        <taxon>Palaeoptera</taxon>
        <taxon>Ephemeroptera</taxon>
        <taxon>Pisciforma</taxon>
        <taxon>Baetidae</taxon>
        <taxon>Cloeon</taxon>
    </lineage>
</organism>
<evidence type="ECO:0000313" key="5">
    <source>
        <dbReference type="Proteomes" id="UP000494165"/>
    </source>
</evidence>
<gene>
    <name evidence="4" type="ORF">CLODIP_2_CD07789</name>
</gene>
<feature type="transmembrane region" description="Helical" evidence="1">
    <location>
        <begin position="497"/>
        <end position="513"/>
    </location>
</feature>
<reference evidence="4 5" key="1">
    <citation type="submission" date="2020-04" db="EMBL/GenBank/DDBJ databases">
        <authorList>
            <person name="Alioto T."/>
            <person name="Alioto T."/>
            <person name="Gomez Garrido J."/>
        </authorList>
    </citation>
    <scope>NUCLEOTIDE SEQUENCE [LARGE SCALE GENOMIC DNA]</scope>
</reference>
<comment type="caution">
    <text evidence="4">The sequence shown here is derived from an EMBL/GenBank/DDBJ whole genome shotgun (WGS) entry which is preliminary data.</text>
</comment>
<feature type="domain" description="Nose resistant-to-fluoxetine protein N-terminal" evidence="3">
    <location>
        <begin position="47"/>
        <end position="196"/>
    </location>
</feature>
<feature type="transmembrane region" description="Helical" evidence="1">
    <location>
        <begin position="210"/>
        <end position="229"/>
    </location>
</feature>
<dbReference type="EMBL" id="CADEPI010000002">
    <property type="protein sequence ID" value="CAB3360022.1"/>
    <property type="molecule type" value="Genomic_DNA"/>
</dbReference>
<dbReference type="AlphaFoldDB" id="A0A8S1BL10"/>
<sequence length="678" mass="76669">MTSTVSRCFFILLICCSSRGLNVFPNLEDVAKNARVVINDIVSLIEEDQCRSDLLTLADGIDKLDLWAMKMIDANGKWNPAFLLGNIKSLGSYEECVSIHQSTPYIKGKYCLANVHLSSNDEKIDSLLEIATQKRRNREITMNRTNMPVPDLLPSMALIQFGICVPSTCSIADVQKAFGYILSKEKNANGEAQIESCYTNDAAPLSSGDLAFIGCVAIIVGLVFLSSVIESKFGIKEDAGFAYSCLMAFSLPTNWRKLFFISNHPGALKSLDGIRVLSTLWVVAGHKIIFTLQEPWANKNFQVESLQKLANMPFINNMPSVDTFFLMSGMLRSYNLLKEFQGNRFRFFTDVARRYLRLTPVYALVIAFYATLLTRLGSGPRWEKFVTEPGEACAVNWKNNLLYINSYVHNNKHCMIQTWYLASDMQLFLVSPLVVYALWKKPVAGKWILFLMAAIPICYTAWYTYSYEVLPTYLLNNSDEKLISYQRDVHITTHHRMAPYVVGLALGYILYSKNRNFHLSLLRALFGWLMSLSTLYFVVFGAINIVQYDHEYNPVESAFYSSLHRISWALAVAWLIFACNNENGGWITKILSLNIFQPLSKISYCIYLSHYVILMVGTARIKTPLFADDYALIHSLAGDFIISIAVATVLYLSVEAPLFEITRLIFATSKNVNQKKEA</sequence>
<dbReference type="SMART" id="SM00703">
    <property type="entry name" value="NRF"/>
    <property type="match status" value="1"/>
</dbReference>
<feature type="transmembrane region" description="Helical" evidence="1">
    <location>
        <begin position="446"/>
        <end position="465"/>
    </location>
</feature>
<dbReference type="InterPro" id="IPR052728">
    <property type="entry name" value="O2_lipid_transport_reg"/>
</dbReference>
<accession>A0A8S1BL10</accession>
<keyword evidence="1" id="KW-0472">Membrane</keyword>
<feature type="transmembrane region" description="Helical" evidence="1">
    <location>
        <begin position="355"/>
        <end position="372"/>
    </location>
</feature>
<feature type="transmembrane region" description="Helical" evidence="1">
    <location>
        <begin position="599"/>
        <end position="619"/>
    </location>
</feature>
<feature type="chain" id="PRO_5035749545" description="Nose resistant-to-fluoxetine protein N-terminal domain-containing protein" evidence="2">
    <location>
        <begin position="21"/>
        <end position="678"/>
    </location>
</feature>
<evidence type="ECO:0000256" key="2">
    <source>
        <dbReference type="SAM" id="SignalP"/>
    </source>
</evidence>
<protein>
    <recommendedName>
        <fullName evidence="3">Nose resistant-to-fluoxetine protein N-terminal domain-containing protein</fullName>
    </recommendedName>
</protein>
<keyword evidence="1" id="KW-0812">Transmembrane</keyword>
<dbReference type="PANTHER" id="PTHR11161:SF0">
    <property type="entry name" value="O-ACYLTRANSFERASE LIKE PROTEIN"/>
    <property type="match status" value="1"/>
</dbReference>
<feature type="transmembrane region" description="Helical" evidence="1">
    <location>
        <begin position="419"/>
        <end position="439"/>
    </location>
</feature>
<feature type="transmembrane region" description="Helical" evidence="1">
    <location>
        <begin position="525"/>
        <end position="546"/>
    </location>
</feature>
<proteinExistence type="predicted"/>
<dbReference type="Pfam" id="PF01757">
    <property type="entry name" value="Acyl_transf_3"/>
    <property type="match status" value="1"/>
</dbReference>
<feature type="transmembrane region" description="Helical" evidence="1">
    <location>
        <begin position="558"/>
        <end position="578"/>
    </location>
</feature>
<keyword evidence="2" id="KW-0732">Signal</keyword>
<dbReference type="InterPro" id="IPR006621">
    <property type="entry name" value="Nose-resist-to-fluoxetine_N"/>
</dbReference>
<dbReference type="Pfam" id="PF20146">
    <property type="entry name" value="NRF"/>
    <property type="match status" value="1"/>
</dbReference>
<dbReference type="InterPro" id="IPR002656">
    <property type="entry name" value="Acyl_transf_3_dom"/>
</dbReference>
<dbReference type="PANTHER" id="PTHR11161">
    <property type="entry name" value="O-ACYLTRANSFERASE"/>
    <property type="match status" value="1"/>
</dbReference>
<keyword evidence="5" id="KW-1185">Reference proteome</keyword>
<keyword evidence="1" id="KW-1133">Transmembrane helix</keyword>
<dbReference type="Proteomes" id="UP000494165">
    <property type="component" value="Unassembled WGS sequence"/>
</dbReference>
<dbReference type="OrthoDB" id="118951at2759"/>